<evidence type="ECO:0000313" key="2">
    <source>
        <dbReference type="Proteomes" id="UP001201812"/>
    </source>
</evidence>
<organism evidence="1 2">
    <name type="scientific">Ditylenchus destructor</name>
    <dbReference type="NCBI Taxonomy" id="166010"/>
    <lineage>
        <taxon>Eukaryota</taxon>
        <taxon>Metazoa</taxon>
        <taxon>Ecdysozoa</taxon>
        <taxon>Nematoda</taxon>
        <taxon>Chromadorea</taxon>
        <taxon>Rhabditida</taxon>
        <taxon>Tylenchina</taxon>
        <taxon>Tylenchomorpha</taxon>
        <taxon>Sphaerularioidea</taxon>
        <taxon>Anguinidae</taxon>
        <taxon>Anguininae</taxon>
        <taxon>Ditylenchus</taxon>
    </lineage>
</organism>
<sequence>MDNGTMLEAFKFLNYCQLAKNSLVSKRYRDLIRTHRHRLALLYVDHIEMRNYNKNFRTSSTLIEIFNQKLSPEEYNEWVISDGYSKQIPIEGQVIGEQSAQDDRNVYCLLAQARYKGSRNVLHALTKLNHKHWPLFQHFVQLLMDPFVHIRFLELITQNNVLNLLAGAFNQDSNRLQCKTLKLNLSGNAQKFIGWIKGHVLCDTITIDNCSRSNYEEELLDLMKTGAHCTSEINIDDYTSSNIVVGFVKTFLDLKSTDECQVIESVRDYVMRPRGNMLKRDYAEFIVKEKRGEDGWTERVFEFLNGDVGKKLQITENIVVIGYKTCSSFVMTTKNL</sequence>
<evidence type="ECO:0008006" key="3">
    <source>
        <dbReference type="Google" id="ProtNLM"/>
    </source>
</evidence>
<name>A0AAD4MIS9_9BILA</name>
<gene>
    <name evidence="1" type="ORF">DdX_19565</name>
</gene>
<reference evidence="1" key="1">
    <citation type="submission" date="2022-01" db="EMBL/GenBank/DDBJ databases">
        <title>Genome Sequence Resource for Two Populations of Ditylenchus destructor, the Migratory Endoparasitic Phytonematode.</title>
        <authorList>
            <person name="Zhang H."/>
            <person name="Lin R."/>
            <person name="Xie B."/>
        </authorList>
    </citation>
    <scope>NUCLEOTIDE SEQUENCE</scope>
    <source>
        <strain evidence="1">BazhouSP</strain>
    </source>
</reference>
<evidence type="ECO:0000313" key="1">
    <source>
        <dbReference type="EMBL" id="KAI1695466.1"/>
    </source>
</evidence>
<proteinExistence type="predicted"/>
<dbReference type="AlphaFoldDB" id="A0AAD4MIS9"/>
<dbReference type="Proteomes" id="UP001201812">
    <property type="component" value="Unassembled WGS sequence"/>
</dbReference>
<keyword evidence="2" id="KW-1185">Reference proteome</keyword>
<dbReference type="EMBL" id="JAKKPZ010000401">
    <property type="protein sequence ID" value="KAI1695466.1"/>
    <property type="molecule type" value="Genomic_DNA"/>
</dbReference>
<accession>A0AAD4MIS9</accession>
<protein>
    <recommendedName>
        <fullName evidence="3">F-box domain-containing protein</fullName>
    </recommendedName>
</protein>
<comment type="caution">
    <text evidence="1">The sequence shown here is derived from an EMBL/GenBank/DDBJ whole genome shotgun (WGS) entry which is preliminary data.</text>
</comment>